<feature type="domain" description="DUF2268" evidence="1">
    <location>
        <begin position="127"/>
        <end position="274"/>
    </location>
</feature>
<dbReference type="EMBL" id="CP046640">
    <property type="protein sequence ID" value="QTL97838.1"/>
    <property type="molecule type" value="Genomic_DNA"/>
</dbReference>
<name>A0A8A7KDY2_9FIRM</name>
<dbReference type="Proteomes" id="UP000665020">
    <property type="component" value="Chromosome"/>
</dbReference>
<accession>A0A8A7KDY2</accession>
<reference evidence="2" key="1">
    <citation type="submission" date="2019-12" db="EMBL/GenBank/DDBJ databases">
        <authorList>
            <person name="zhang j."/>
            <person name="sun C.M."/>
        </authorList>
    </citation>
    <scope>NUCLEOTIDE SEQUENCE</scope>
    <source>
        <strain evidence="2">NS-1</strain>
    </source>
</reference>
<dbReference type="KEGG" id="ifn:GM661_07470"/>
<keyword evidence="3" id="KW-1185">Reference proteome</keyword>
<proteinExistence type="predicted"/>
<dbReference type="AlphaFoldDB" id="A0A8A7KDY2"/>
<dbReference type="RefSeq" id="WP_230869440.1">
    <property type="nucleotide sequence ID" value="NZ_CP046640.1"/>
</dbReference>
<evidence type="ECO:0000313" key="3">
    <source>
        <dbReference type="Proteomes" id="UP000665020"/>
    </source>
</evidence>
<gene>
    <name evidence="2" type="ORF">GM661_07470</name>
</gene>
<dbReference type="InterPro" id="IPR018728">
    <property type="entry name" value="DUF2268"/>
</dbReference>
<evidence type="ECO:0000259" key="1">
    <source>
        <dbReference type="Pfam" id="PF10026"/>
    </source>
</evidence>
<organism evidence="2 3">
    <name type="scientific">Iocasia fonsfrigidae</name>
    <dbReference type="NCBI Taxonomy" id="2682810"/>
    <lineage>
        <taxon>Bacteria</taxon>
        <taxon>Bacillati</taxon>
        <taxon>Bacillota</taxon>
        <taxon>Clostridia</taxon>
        <taxon>Halanaerobiales</taxon>
        <taxon>Halanaerobiaceae</taxon>
        <taxon>Iocasia</taxon>
    </lineage>
</organism>
<evidence type="ECO:0000313" key="2">
    <source>
        <dbReference type="EMBL" id="QTL97838.1"/>
    </source>
</evidence>
<sequence length="281" mass="32819">MLKFHWIYRDFIKANNICNDESMWVDSIIKIYFKVHWKLLNDIHFTPKGFSSKKEILSKIDQLGKCYYNNLLLELEKAEEFEDKIIELAENILNKFGEVVIDKDIYIIVGLGVSNIYSIEHTGQEITVICLESVKDDISKIRFLLSHECHHWLRQSLMKNNIFESCIGERLTTEGLASLFTAQLYPGFKTSEYCYVPQETVEWVVKNKVEIAEKIVDNLKYNDLSNPLFSRYPHKQINNNMPKRSGYVFGFLKAEEYSKRLGENAVELVGVKWEKMFSASS</sequence>
<dbReference type="Pfam" id="PF10026">
    <property type="entry name" value="DUF2268"/>
    <property type="match status" value="1"/>
</dbReference>
<protein>
    <recommendedName>
        <fullName evidence="1">DUF2268 domain-containing protein</fullName>
    </recommendedName>
</protein>